<proteinExistence type="predicted"/>
<dbReference type="EMBL" id="JBFTEZ010000002">
    <property type="protein sequence ID" value="MEX6464506.1"/>
    <property type="molecule type" value="Genomic_DNA"/>
</dbReference>
<dbReference type="InterPro" id="IPR036390">
    <property type="entry name" value="WH_DNA-bd_sf"/>
</dbReference>
<dbReference type="SUPFAM" id="SSF46785">
    <property type="entry name" value="Winged helix' DNA-binding domain"/>
    <property type="match status" value="1"/>
</dbReference>
<keyword evidence="4" id="KW-1185">Reference proteome</keyword>
<accession>A0ABV3YHR2</accession>
<feature type="domain" description="Winged helix DNA-binding" evidence="2">
    <location>
        <begin position="48"/>
        <end position="126"/>
    </location>
</feature>
<feature type="region of interest" description="Disordered" evidence="1">
    <location>
        <begin position="1"/>
        <end position="39"/>
    </location>
</feature>
<dbReference type="InterPro" id="IPR027395">
    <property type="entry name" value="WH_DNA-bd_dom"/>
</dbReference>
<gene>
    <name evidence="3" type="ORF">AB6N35_09145</name>
</gene>
<dbReference type="PANTHER" id="PTHR37318">
    <property type="entry name" value="BSL7504 PROTEIN"/>
    <property type="match status" value="1"/>
</dbReference>
<evidence type="ECO:0000259" key="2">
    <source>
        <dbReference type="Pfam" id="PF13601"/>
    </source>
</evidence>
<evidence type="ECO:0000256" key="1">
    <source>
        <dbReference type="SAM" id="MobiDB-lite"/>
    </source>
</evidence>
<sequence>MRDEKVTTTSTAAASGGSAPGAGSRRDGQGRPGGHARHRLDEVIHAPVRFSIVAALAGVDDAEFATIRDAVEVTDSTLSKQVAVLEKAGYVTVRKGYVGKRPRTWLSLSRDGRKAYESHLAALRAIAGA</sequence>
<dbReference type="Pfam" id="PF13601">
    <property type="entry name" value="HTH_34"/>
    <property type="match status" value="1"/>
</dbReference>
<dbReference type="Gene3D" id="1.10.10.10">
    <property type="entry name" value="Winged helix-like DNA-binding domain superfamily/Winged helix DNA-binding domain"/>
    <property type="match status" value="1"/>
</dbReference>
<organism evidence="3 4">
    <name type="scientific">Dietzia cinnamea</name>
    <dbReference type="NCBI Taxonomy" id="321318"/>
    <lineage>
        <taxon>Bacteria</taxon>
        <taxon>Bacillati</taxon>
        <taxon>Actinomycetota</taxon>
        <taxon>Actinomycetes</taxon>
        <taxon>Mycobacteriales</taxon>
        <taxon>Dietziaceae</taxon>
        <taxon>Dietzia</taxon>
    </lineage>
</organism>
<dbReference type="Proteomes" id="UP001560293">
    <property type="component" value="Unassembled WGS sequence"/>
</dbReference>
<name>A0ABV3YHR2_9ACTN</name>
<dbReference type="RefSeq" id="WP_082767563.1">
    <property type="nucleotide sequence ID" value="NZ_JAFFGT010000066.1"/>
</dbReference>
<comment type="caution">
    <text evidence="3">The sequence shown here is derived from an EMBL/GenBank/DDBJ whole genome shotgun (WGS) entry which is preliminary data.</text>
</comment>
<feature type="compositionally biased region" description="Low complexity" evidence="1">
    <location>
        <begin position="7"/>
        <end position="23"/>
    </location>
</feature>
<dbReference type="PANTHER" id="PTHR37318:SF1">
    <property type="entry name" value="BSL7504 PROTEIN"/>
    <property type="match status" value="1"/>
</dbReference>
<evidence type="ECO:0000313" key="4">
    <source>
        <dbReference type="Proteomes" id="UP001560293"/>
    </source>
</evidence>
<protein>
    <submittedName>
        <fullName evidence="3">Winged helix-turn-helix domain-containing protein</fullName>
    </submittedName>
</protein>
<reference evidence="4" key="1">
    <citation type="submission" date="2024-07" db="EMBL/GenBank/DDBJ databases">
        <title>Pseudomonas strain that inhibits Aeromonas fish pathogens.</title>
        <authorList>
            <person name="Wildschutte H."/>
        </authorList>
    </citation>
    <scope>NUCLEOTIDE SEQUENCE [LARGE SCALE GENOMIC DNA]</scope>
    <source>
        <strain evidence="4">n60</strain>
    </source>
</reference>
<dbReference type="InterPro" id="IPR036388">
    <property type="entry name" value="WH-like_DNA-bd_sf"/>
</dbReference>
<evidence type="ECO:0000313" key="3">
    <source>
        <dbReference type="EMBL" id="MEX6464506.1"/>
    </source>
</evidence>